<comment type="cofactor">
    <cofactor evidence="9">
        <name>Zn(2+)</name>
        <dbReference type="ChEBI" id="CHEBI:29105"/>
    </cofactor>
    <text evidence="9">Binds 2 Zn(2+) ions per subunit.</text>
</comment>
<accession>A0A7T5VAZ0</accession>
<dbReference type="GO" id="GO:0005829">
    <property type="term" value="C:cytosol"/>
    <property type="evidence" value="ECO:0007669"/>
    <property type="project" value="TreeGrafter"/>
</dbReference>
<name>A0A7T5VAZ0_9BACT</name>
<dbReference type="PANTHER" id="PTHR43137">
    <property type="entry name" value="DIHYDROOROTASE"/>
    <property type="match status" value="1"/>
</dbReference>
<evidence type="ECO:0000256" key="4">
    <source>
        <dbReference type="ARBA" id="ARBA00012860"/>
    </source>
</evidence>
<comment type="similarity">
    <text evidence="3 9">Belongs to the metallo-dependent hydrolases superfamily. DHOase family. Class II DHOase subfamily.</text>
</comment>
<evidence type="ECO:0000313" key="11">
    <source>
        <dbReference type="EMBL" id="QQG64532.1"/>
    </source>
</evidence>
<dbReference type="EMBL" id="CP054140">
    <property type="protein sequence ID" value="QQG64532.1"/>
    <property type="molecule type" value="Genomic_DNA"/>
</dbReference>
<evidence type="ECO:0000313" key="12">
    <source>
        <dbReference type="Proteomes" id="UP000596092"/>
    </source>
</evidence>
<protein>
    <recommendedName>
        <fullName evidence="4 9">Dihydroorotase</fullName>
        <shortName evidence="9">DHOase</shortName>
        <ecNumber evidence="4 9">3.5.2.3</ecNumber>
    </recommendedName>
</protein>
<dbReference type="PIRSF" id="PIRSF001237">
    <property type="entry name" value="DHOdimr"/>
    <property type="match status" value="1"/>
</dbReference>
<gene>
    <name evidence="9 11" type="primary">pyrC</name>
    <name evidence="11" type="ORF">HP555_01005</name>
</gene>
<keyword evidence="7 9" id="KW-0862">Zinc</keyword>
<dbReference type="InterPro" id="IPR006680">
    <property type="entry name" value="Amidohydro-rel"/>
</dbReference>
<evidence type="ECO:0000256" key="5">
    <source>
        <dbReference type="ARBA" id="ARBA00022723"/>
    </source>
</evidence>
<feature type="binding site" evidence="9">
    <location>
        <position position="131"/>
    </location>
    <ligand>
        <name>substrate</name>
    </ligand>
</feature>
<organism evidence="11 12">
    <name type="scientific">Desulfobulbus oligotrophicus</name>
    <dbReference type="NCBI Taxonomy" id="1909699"/>
    <lineage>
        <taxon>Bacteria</taxon>
        <taxon>Pseudomonadati</taxon>
        <taxon>Thermodesulfobacteriota</taxon>
        <taxon>Desulfobulbia</taxon>
        <taxon>Desulfobulbales</taxon>
        <taxon>Desulfobulbaceae</taxon>
        <taxon>Desulfobulbus</taxon>
    </lineage>
</organism>
<dbReference type="GO" id="GO:0044205">
    <property type="term" value="P:'de novo' UMP biosynthetic process"/>
    <property type="evidence" value="ECO:0007669"/>
    <property type="project" value="UniProtKB-UniRule"/>
</dbReference>
<evidence type="ECO:0000256" key="9">
    <source>
        <dbReference type="HAMAP-Rule" id="MF_00219"/>
    </source>
</evidence>
<dbReference type="KEGG" id="dog:HP555_01005"/>
<feature type="binding site" description="via carbamate group" evidence="9">
    <location>
        <position position="94"/>
    </location>
    <ligand>
        <name>Zn(2+)</name>
        <dbReference type="ChEBI" id="CHEBI:29105"/>
        <label>1</label>
    </ligand>
</feature>
<evidence type="ECO:0000256" key="6">
    <source>
        <dbReference type="ARBA" id="ARBA00022801"/>
    </source>
</evidence>
<dbReference type="AlphaFoldDB" id="A0A7T5VAZ0"/>
<feature type="binding site" evidence="9">
    <location>
        <position position="237"/>
    </location>
    <ligand>
        <name>Zn(2+)</name>
        <dbReference type="ChEBI" id="CHEBI:29105"/>
        <label>1</label>
    </ligand>
</feature>
<keyword evidence="8 9" id="KW-0665">Pyrimidine biosynthesis</keyword>
<comment type="subunit">
    <text evidence="9">Homodimer.</text>
</comment>
<reference evidence="11 12" key="1">
    <citation type="submission" date="2020-05" db="EMBL/GenBank/DDBJ databases">
        <title>Complete genome of Desulfobulbus oligotrophicus.</title>
        <authorList>
            <person name="Podar M."/>
        </authorList>
    </citation>
    <scope>NUCLEOTIDE SEQUENCE [LARGE SCALE GENOMIC DNA]</scope>
    <source>
        <strain evidence="11 12">Prop6</strain>
    </source>
</reference>
<feature type="binding site" evidence="9">
    <location>
        <position position="253"/>
    </location>
    <ligand>
        <name>substrate</name>
    </ligand>
</feature>
<dbReference type="NCBIfam" id="TIGR00856">
    <property type="entry name" value="pyrC_dimer"/>
    <property type="match status" value="1"/>
</dbReference>
<feature type="binding site" evidence="9">
    <location>
        <position position="131"/>
    </location>
    <ligand>
        <name>Zn(2+)</name>
        <dbReference type="ChEBI" id="CHEBI:29105"/>
        <label>2</label>
    </ligand>
</feature>
<dbReference type="PROSITE" id="PS00483">
    <property type="entry name" value="DIHYDROOROTASE_2"/>
    <property type="match status" value="1"/>
</dbReference>
<evidence type="ECO:0000256" key="1">
    <source>
        <dbReference type="ARBA" id="ARBA00002368"/>
    </source>
</evidence>
<comment type="function">
    <text evidence="1 9">Catalyzes the reversible cyclization of carbamoyl aspartate to dihydroorotate.</text>
</comment>
<dbReference type="SUPFAM" id="SSF51556">
    <property type="entry name" value="Metallo-dependent hydrolases"/>
    <property type="match status" value="1"/>
</dbReference>
<feature type="binding site" evidence="9">
    <location>
        <position position="241"/>
    </location>
    <ligand>
        <name>substrate</name>
    </ligand>
</feature>
<feature type="binding site" evidence="9">
    <location>
        <begin position="14"/>
        <end position="16"/>
    </location>
    <ligand>
        <name>substrate</name>
    </ligand>
</feature>
<keyword evidence="5 9" id="KW-0479">Metal-binding</keyword>
<comment type="catalytic activity">
    <reaction evidence="9">
        <text>(S)-dihydroorotate + H2O = N-carbamoyl-L-aspartate + H(+)</text>
        <dbReference type="Rhea" id="RHEA:24296"/>
        <dbReference type="ChEBI" id="CHEBI:15377"/>
        <dbReference type="ChEBI" id="CHEBI:15378"/>
        <dbReference type="ChEBI" id="CHEBI:30864"/>
        <dbReference type="ChEBI" id="CHEBI:32814"/>
        <dbReference type="EC" id="3.5.2.3"/>
    </reaction>
</comment>
<dbReference type="HAMAP" id="MF_00219">
    <property type="entry name" value="PyrC_classII"/>
    <property type="match status" value="1"/>
</dbReference>
<dbReference type="Proteomes" id="UP000596092">
    <property type="component" value="Chromosome"/>
</dbReference>
<dbReference type="GO" id="GO:0006207">
    <property type="term" value="P:'de novo' pyrimidine nucleobase biosynthetic process"/>
    <property type="evidence" value="ECO:0007669"/>
    <property type="project" value="TreeGrafter"/>
</dbReference>
<dbReference type="GO" id="GO:0004151">
    <property type="term" value="F:dihydroorotase activity"/>
    <property type="evidence" value="ECO:0007669"/>
    <property type="project" value="UniProtKB-UniRule"/>
</dbReference>
<dbReference type="InterPro" id="IPR002195">
    <property type="entry name" value="Dihydroorotase_CS"/>
</dbReference>
<feature type="modified residue" description="N6-carboxylysine" evidence="9">
    <location>
        <position position="94"/>
    </location>
</feature>
<comment type="caution">
    <text evidence="9">Lacks conserved residue(s) required for the propagation of feature annotation.</text>
</comment>
<keyword evidence="12" id="KW-1185">Reference proteome</keyword>
<feature type="active site" evidence="9">
    <location>
        <position position="237"/>
    </location>
</feature>
<sequence length="334" mass="37515">MEITLETPLDMHLHLREQEMLTLVAPFSAAQFAGGVIMPNLVEPVDSLQRLRAYRSAILTACDGAVFHPYMTLFFRDYSQQELMAARDAIIGLKLYPAGITTQSEAGVRNFDQIEKTVALLEELDIPLLIHGESSGFVMDREQEFLPVYERLATTFPRLRIVMEHITTADALTLLDRFDNVAATITLHHLLITLDDVAGNLLQPDLFCKPIAKTPRDREALRRAVLDGHPRLMFGSDSAPHPRHRKECLGCAAGIFSAPVALPALVQLFEEADCLDRLPIFVSTNAQRFYRITPPAKTVHLERLPWQVPKHYETVAPFLAEKTIAWRLKPSGSD</sequence>
<evidence type="ECO:0000256" key="2">
    <source>
        <dbReference type="ARBA" id="ARBA00004880"/>
    </source>
</evidence>
<dbReference type="Pfam" id="PF04909">
    <property type="entry name" value="Amidohydro_2"/>
    <property type="match status" value="1"/>
</dbReference>
<feature type="binding site" evidence="9">
    <location>
        <position position="14"/>
    </location>
    <ligand>
        <name>Zn(2+)</name>
        <dbReference type="ChEBI" id="CHEBI:29105"/>
        <label>1</label>
    </ligand>
</feature>
<feature type="binding site" description="via carbamate group" evidence="9">
    <location>
        <position position="94"/>
    </location>
    <ligand>
        <name>Zn(2+)</name>
        <dbReference type="ChEBI" id="CHEBI:29105"/>
        <label>2</label>
    </ligand>
</feature>
<dbReference type="PANTHER" id="PTHR43137:SF1">
    <property type="entry name" value="DIHYDROOROTASE"/>
    <property type="match status" value="1"/>
</dbReference>
<evidence type="ECO:0000259" key="10">
    <source>
        <dbReference type="Pfam" id="PF04909"/>
    </source>
</evidence>
<dbReference type="InterPro" id="IPR032466">
    <property type="entry name" value="Metal_Hydrolase"/>
</dbReference>
<keyword evidence="6 9" id="KW-0378">Hydrolase</keyword>
<evidence type="ECO:0000256" key="7">
    <source>
        <dbReference type="ARBA" id="ARBA00022833"/>
    </source>
</evidence>
<feature type="binding site" evidence="9">
    <location>
        <position position="165"/>
    </location>
    <ligand>
        <name>Zn(2+)</name>
        <dbReference type="ChEBI" id="CHEBI:29105"/>
        <label>2</label>
    </ligand>
</feature>
<feature type="binding site" evidence="9">
    <location>
        <position position="40"/>
    </location>
    <ligand>
        <name>substrate</name>
    </ligand>
</feature>
<evidence type="ECO:0000256" key="8">
    <source>
        <dbReference type="ARBA" id="ARBA00022975"/>
    </source>
</evidence>
<dbReference type="EC" id="3.5.2.3" evidence="4 9"/>
<feature type="binding site" evidence="9">
    <location>
        <position position="12"/>
    </location>
    <ligand>
        <name>Zn(2+)</name>
        <dbReference type="ChEBI" id="CHEBI:29105"/>
        <label>1</label>
    </ligand>
</feature>
<evidence type="ECO:0000256" key="3">
    <source>
        <dbReference type="ARBA" id="ARBA00005631"/>
    </source>
</evidence>
<proteinExistence type="inferred from homology"/>
<dbReference type="GO" id="GO:0008270">
    <property type="term" value="F:zinc ion binding"/>
    <property type="evidence" value="ECO:0007669"/>
    <property type="project" value="UniProtKB-UniRule"/>
</dbReference>
<comment type="pathway">
    <text evidence="2 9">Pyrimidine metabolism; UMP biosynthesis via de novo pathway; (S)-dihydroorotate from bicarbonate: step 3/3.</text>
</comment>
<dbReference type="Gene3D" id="3.20.20.140">
    <property type="entry name" value="Metal-dependent hydrolases"/>
    <property type="match status" value="1"/>
</dbReference>
<feature type="domain" description="Amidohydrolase-related" evidence="10">
    <location>
        <begin position="106"/>
        <end position="243"/>
    </location>
</feature>
<dbReference type="RefSeq" id="WP_199263365.1">
    <property type="nucleotide sequence ID" value="NZ_CP054140.1"/>
</dbReference>
<dbReference type="UniPathway" id="UPA00070">
    <property type="reaction ID" value="UER00117"/>
</dbReference>
<dbReference type="InterPro" id="IPR004721">
    <property type="entry name" value="DHOdimr"/>
</dbReference>